<feature type="non-terminal residue" evidence="1">
    <location>
        <position position="1"/>
    </location>
</feature>
<reference evidence="1 2" key="1">
    <citation type="journal article" date="2021" name="Nat. Plants">
        <title>The Taxus genome provides insights into paclitaxel biosynthesis.</title>
        <authorList>
            <person name="Xiong X."/>
            <person name="Gou J."/>
            <person name="Liao Q."/>
            <person name="Li Y."/>
            <person name="Zhou Q."/>
            <person name="Bi G."/>
            <person name="Li C."/>
            <person name="Du R."/>
            <person name="Wang X."/>
            <person name="Sun T."/>
            <person name="Guo L."/>
            <person name="Liang H."/>
            <person name="Lu P."/>
            <person name="Wu Y."/>
            <person name="Zhang Z."/>
            <person name="Ro D.K."/>
            <person name="Shang Y."/>
            <person name="Huang S."/>
            <person name="Yan J."/>
        </authorList>
    </citation>
    <scope>NUCLEOTIDE SEQUENCE [LARGE SCALE GENOMIC DNA]</scope>
    <source>
        <strain evidence="1">Ta-2019</strain>
    </source>
</reference>
<gene>
    <name evidence="1" type="ORF">KI387_005018</name>
</gene>
<sequence length="50" mass="5917">EAFCEAIWLRRILEGLGIPKEKLTTLYVDNECVLKLVRNPCFHERTKKIE</sequence>
<protein>
    <recommendedName>
        <fullName evidence="3">Reverse transcriptase</fullName>
    </recommendedName>
</protein>
<name>A0AA38GQK4_TAXCH</name>
<comment type="caution">
    <text evidence="1">The sequence shown here is derived from an EMBL/GenBank/DDBJ whole genome shotgun (WGS) entry which is preliminary data.</text>
</comment>
<dbReference type="EMBL" id="JAHRHJ020000002">
    <property type="protein sequence ID" value="KAH9324840.1"/>
    <property type="molecule type" value="Genomic_DNA"/>
</dbReference>
<feature type="non-terminal residue" evidence="1">
    <location>
        <position position="50"/>
    </location>
</feature>
<keyword evidence="2" id="KW-1185">Reference proteome</keyword>
<proteinExistence type="predicted"/>
<accession>A0AA38GQK4</accession>
<organism evidence="1 2">
    <name type="scientific">Taxus chinensis</name>
    <name type="common">Chinese yew</name>
    <name type="synonym">Taxus wallichiana var. chinensis</name>
    <dbReference type="NCBI Taxonomy" id="29808"/>
    <lineage>
        <taxon>Eukaryota</taxon>
        <taxon>Viridiplantae</taxon>
        <taxon>Streptophyta</taxon>
        <taxon>Embryophyta</taxon>
        <taxon>Tracheophyta</taxon>
        <taxon>Spermatophyta</taxon>
        <taxon>Pinopsida</taxon>
        <taxon>Pinidae</taxon>
        <taxon>Conifers II</taxon>
        <taxon>Cupressales</taxon>
        <taxon>Taxaceae</taxon>
        <taxon>Taxus</taxon>
    </lineage>
</organism>
<evidence type="ECO:0000313" key="1">
    <source>
        <dbReference type="EMBL" id="KAH9324840.1"/>
    </source>
</evidence>
<dbReference type="AlphaFoldDB" id="A0AA38GQK4"/>
<evidence type="ECO:0000313" key="2">
    <source>
        <dbReference type="Proteomes" id="UP000824469"/>
    </source>
</evidence>
<dbReference type="Proteomes" id="UP000824469">
    <property type="component" value="Unassembled WGS sequence"/>
</dbReference>
<evidence type="ECO:0008006" key="3">
    <source>
        <dbReference type="Google" id="ProtNLM"/>
    </source>
</evidence>